<accession>A0A4D5XF29</accession>
<sequence length="199" mass="23923">MNEYIVGEYNLYNIIFIKNRSNYKIFYRGNKVDSMKSKYSSQKYDNLVLSTPHMNMPFGREIYYHKDIMNIEFTNYKKNNTMYNMFTTIQHIDNFFRRLAYDKYLIKKMRYSNTINLSGKTYDSCIKYRPHKFAPLLRTHIKKNTIFIDDVNKQLVEYDNLKSKCGKFSLHIGTLWVSKYKYGIIVYITDGTINTIVEK</sequence>
<gene>
    <name evidence="1" type="ORF">LCMiAC02_04500</name>
</gene>
<name>A0A4D5XF29_9VIRU</name>
<protein>
    <submittedName>
        <fullName evidence="1">Uncharacterized protein</fullName>
    </submittedName>
</protein>
<dbReference type="EMBL" id="MK500417">
    <property type="protein sequence ID" value="QBK89355.1"/>
    <property type="molecule type" value="Genomic_DNA"/>
</dbReference>
<evidence type="ECO:0000313" key="1">
    <source>
        <dbReference type="EMBL" id="QBK89355.1"/>
    </source>
</evidence>
<organism evidence="1">
    <name type="scientific">Mimivirus LCMiAC02</name>
    <dbReference type="NCBI Taxonomy" id="2506609"/>
    <lineage>
        <taxon>Viruses</taxon>
        <taxon>Varidnaviria</taxon>
        <taxon>Bamfordvirae</taxon>
        <taxon>Nucleocytoviricota</taxon>
        <taxon>Megaviricetes</taxon>
        <taxon>Imitervirales</taxon>
        <taxon>Mimiviridae</taxon>
        <taxon>Klosneuvirinae</taxon>
    </lineage>
</organism>
<proteinExistence type="predicted"/>
<reference evidence="1" key="1">
    <citation type="journal article" date="2019" name="MBio">
        <title>Virus Genomes from Deep Sea Sediments Expand the Ocean Megavirome and Support Independent Origins of Viral Gigantism.</title>
        <authorList>
            <person name="Backstrom D."/>
            <person name="Yutin N."/>
            <person name="Jorgensen S.L."/>
            <person name="Dharamshi J."/>
            <person name="Homa F."/>
            <person name="Zaremba-Niedwiedzka K."/>
            <person name="Spang A."/>
            <person name="Wolf Y.I."/>
            <person name="Koonin E.V."/>
            <person name="Ettema T.J."/>
        </authorList>
    </citation>
    <scope>NUCLEOTIDE SEQUENCE</scope>
</reference>